<accession>A0A0F9JKE4</accession>
<organism evidence="1">
    <name type="scientific">marine sediment metagenome</name>
    <dbReference type="NCBI Taxonomy" id="412755"/>
    <lineage>
        <taxon>unclassified sequences</taxon>
        <taxon>metagenomes</taxon>
        <taxon>ecological metagenomes</taxon>
    </lineage>
</organism>
<proteinExistence type="predicted"/>
<sequence length="113" mass="13127">MKAIKNKITKKKEQEVLYLTEAPISKVEKDAKKALEILKSKENAFTQLMDKFKKENAYVRNMGCNQIIRTTIQNLNLPINMVIADLERIKFELLNINQNQINMNETKIPSYLG</sequence>
<reference evidence="1" key="1">
    <citation type="journal article" date="2015" name="Nature">
        <title>Complex archaea that bridge the gap between prokaryotes and eukaryotes.</title>
        <authorList>
            <person name="Spang A."/>
            <person name="Saw J.H."/>
            <person name="Jorgensen S.L."/>
            <person name="Zaremba-Niedzwiedzka K."/>
            <person name="Martijn J."/>
            <person name="Lind A.E."/>
            <person name="van Eijk R."/>
            <person name="Schleper C."/>
            <person name="Guy L."/>
            <person name="Ettema T.J."/>
        </authorList>
    </citation>
    <scope>NUCLEOTIDE SEQUENCE</scope>
</reference>
<name>A0A0F9JKE4_9ZZZZ</name>
<dbReference type="AlphaFoldDB" id="A0A0F9JKE4"/>
<gene>
    <name evidence="1" type="ORF">LCGC14_1517670</name>
</gene>
<protein>
    <submittedName>
        <fullName evidence="1">Uncharacterized protein</fullName>
    </submittedName>
</protein>
<dbReference type="EMBL" id="LAZR01011218">
    <property type="protein sequence ID" value="KKM62831.1"/>
    <property type="molecule type" value="Genomic_DNA"/>
</dbReference>
<evidence type="ECO:0000313" key="1">
    <source>
        <dbReference type="EMBL" id="KKM62831.1"/>
    </source>
</evidence>
<comment type="caution">
    <text evidence="1">The sequence shown here is derived from an EMBL/GenBank/DDBJ whole genome shotgun (WGS) entry which is preliminary data.</text>
</comment>